<name>A0A3M7QMS8_BRAPC</name>
<gene>
    <name evidence="1" type="ORF">BpHYR1_043031</name>
</gene>
<protein>
    <submittedName>
        <fullName evidence="1">Uncharacterized protein</fullName>
    </submittedName>
</protein>
<sequence length="154" mass="17857">MNLNFGYENMDLLGITLIILGQGQTTILKVTILNCSHYLRQQIIPQPLELVPNSKILYLKKYGSNGLLMPDYFSIEGPPLKSDVLDESIFIQSAHAKNHWVVISNYNPSEPAFSNNWYIYDSLNNPDYFFYLISPLHIFALKDINKYRLRRVNK</sequence>
<comment type="caution">
    <text evidence="1">The sequence shown here is derived from an EMBL/GenBank/DDBJ whole genome shotgun (WGS) entry which is preliminary data.</text>
</comment>
<reference evidence="1 2" key="1">
    <citation type="journal article" date="2018" name="Sci. Rep.">
        <title>Genomic signatures of local adaptation to the degree of environmental predictability in rotifers.</title>
        <authorList>
            <person name="Franch-Gras L."/>
            <person name="Hahn C."/>
            <person name="Garcia-Roger E.M."/>
            <person name="Carmona M.J."/>
            <person name="Serra M."/>
            <person name="Gomez A."/>
        </authorList>
    </citation>
    <scope>NUCLEOTIDE SEQUENCE [LARGE SCALE GENOMIC DNA]</scope>
    <source>
        <strain evidence="1">HYR1</strain>
    </source>
</reference>
<accession>A0A3M7QMS8</accession>
<dbReference type="Proteomes" id="UP000276133">
    <property type="component" value="Unassembled WGS sequence"/>
</dbReference>
<evidence type="ECO:0000313" key="1">
    <source>
        <dbReference type="EMBL" id="RNA12248.1"/>
    </source>
</evidence>
<keyword evidence="2" id="KW-1185">Reference proteome</keyword>
<dbReference type="AlphaFoldDB" id="A0A3M7QMS8"/>
<organism evidence="1 2">
    <name type="scientific">Brachionus plicatilis</name>
    <name type="common">Marine rotifer</name>
    <name type="synonym">Brachionus muelleri</name>
    <dbReference type="NCBI Taxonomy" id="10195"/>
    <lineage>
        <taxon>Eukaryota</taxon>
        <taxon>Metazoa</taxon>
        <taxon>Spiralia</taxon>
        <taxon>Gnathifera</taxon>
        <taxon>Rotifera</taxon>
        <taxon>Eurotatoria</taxon>
        <taxon>Monogononta</taxon>
        <taxon>Pseudotrocha</taxon>
        <taxon>Ploima</taxon>
        <taxon>Brachionidae</taxon>
        <taxon>Brachionus</taxon>
    </lineage>
</organism>
<dbReference type="EMBL" id="REGN01005734">
    <property type="protein sequence ID" value="RNA12248.1"/>
    <property type="molecule type" value="Genomic_DNA"/>
</dbReference>
<proteinExistence type="predicted"/>
<evidence type="ECO:0000313" key="2">
    <source>
        <dbReference type="Proteomes" id="UP000276133"/>
    </source>
</evidence>